<keyword evidence="3" id="KW-1185">Reference proteome</keyword>
<protein>
    <submittedName>
        <fullName evidence="2">Uncharacterized protein</fullName>
    </submittedName>
</protein>
<reference evidence="2 3" key="1">
    <citation type="submission" date="2018-06" db="EMBL/GenBank/DDBJ databases">
        <title>Genomic Encyclopedia of Type Strains, Phase III (KMG-III): the genomes of soil and plant-associated and newly described type strains.</title>
        <authorList>
            <person name="Whitman W."/>
        </authorList>
    </citation>
    <scope>NUCLEOTIDE SEQUENCE [LARGE SCALE GENOMIC DNA]</scope>
    <source>
        <strain evidence="2 3">ORS 1419</strain>
    </source>
</reference>
<comment type="caution">
    <text evidence="2">The sequence shown here is derived from an EMBL/GenBank/DDBJ whole genome shotgun (WGS) entry which is preliminary data.</text>
</comment>
<feature type="region of interest" description="Disordered" evidence="1">
    <location>
        <begin position="1"/>
        <end position="44"/>
    </location>
</feature>
<sequence>MGVVTGVLSFEPPPPGPEPVLGLPKARPGRPPSPQGGGKAAPSHYRDLTLPFTFHSRPWDHVVRVKFIPPINEFPRLNEKESR</sequence>
<name>A0A318T9L2_9HYPH</name>
<accession>A0A318T9L2</accession>
<dbReference type="Proteomes" id="UP000247454">
    <property type="component" value="Unassembled WGS sequence"/>
</dbReference>
<evidence type="ECO:0000256" key="1">
    <source>
        <dbReference type="SAM" id="MobiDB-lite"/>
    </source>
</evidence>
<evidence type="ECO:0000313" key="3">
    <source>
        <dbReference type="Proteomes" id="UP000247454"/>
    </source>
</evidence>
<organism evidence="2 3">
    <name type="scientific">Phyllobacterium leguminum</name>
    <dbReference type="NCBI Taxonomy" id="314237"/>
    <lineage>
        <taxon>Bacteria</taxon>
        <taxon>Pseudomonadati</taxon>
        <taxon>Pseudomonadota</taxon>
        <taxon>Alphaproteobacteria</taxon>
        <taxon>Hyphomicrobiales</taxon>
        <taxon>Phyllobacteriaceae</taxon>
        <taxon>Phyllobacterium</taxon>
    </lineage>
</organism>
<evidence type="ECO:0000313" key="2">
    <source>
        <dbReference type="EMBL" id="PYE87408.1"/>
    </source>
</evidence>
<proteinExistence type="predicted"/>
<gene>
    <name evidence="2" type="ORF">C7477_11329</name>
</gene>
<dbReference type="AlphaFoldDB" id="A0A318T9L2"/>
<dbReference type="EMBL" id="QJTF01000013">
    <property type="protein sequence ID" value="PYE87408.1"/>
    <property type="molecule type" value="Genomic_DNA"/>
</dbReference>